<reference evidence="2" key="1">
    <citation type="submission" date="2022-08" db="EMBL/GenBank/DDBJ databases">
        <authorList>
            <person name="Gutierrez-Valencia J."/>
        </authorList>
    </citation>
    <scope>NUCLEOTIDE SEQUENCE</scope>
</reference>
<sequence>LLHNHVRVRQQEDVRRLHRRGIRDARIQHSVRGNRRPHRLQRVRSRTQRATVLRQQSCVASPSGRLRLADNPHGRSHPGRADLLLADEDARNRPLHGAGGQQQEAGEGGHGKSAGRRQAAGGDLGRESQSHHRGFRRQIWAVYPRIPQAPWASLIGDDVHVVPPRHCLLQPEFVPEGHLHRHPLDPVGGNNERYPRGFQGGACTDDHCAVRDGPGVLGHGGADRQDGEEKDSIAGILRHDRVDVCAGDLVQLLASALRWVSGVLRIEFLFCEFRARCDDVCGSGGDIPDEAAVDVSRDIGGGGEGRGNRWRVRVLVRVAVEGSGEGGQGVQPGDWDAGVAVCDGGYQFTGDSVHVVGAGVKREVAGGAVRGD</sequence>
<gene>
    <name evidence="2" type="ORF">LITE_LOCUS3289</name>
</gene>
<evidence type="ECO:0000313" key="3">
    <source>
        <dbReference type="Proteomes" id="UP001154282"/>
    </source>
</evidence>
<dbReference type="AlphaFoldDB" id="A0AAV0HB73"/>
<proteinExistence type="predicted"/>
<organism evidence="2 3">
    <name type="scientific">Linum tenue</name>
    <dbReference type="NCBI Taxonomy" id="586396"/>
    <lineage>
        <taxon>Eukaryota</taxon>
        <taxon>Viridiplantae</taxon>
        <taxon>Streptophyta</taxon>
        <taxon>Embryophyta</taxon>
        <taxon>Tracheophyta</taxon>
        <taxon>Spermatophyta</taxon>
        <taxon>Magnoliopsida</taxon>
        <taxon>eudicotyledons</taxon>
        <taxon>Gunneridae</taxon>
        <taxon>Pentapetalae</taxon>
        <taxon>rosids</taxon>
        <taxon>fabids</taxon>
        <taxon>Malpighiales</taxon>
        <taxon>Linaceae</taxon>
        <taxon>Linum</taxon>
    </lineage>
</organism>
<evidence type="ECO:0000256" key="1">
    <source>
        <dbReference type="SAM" id="MobiDB-lite"/>
    </source>
</evidence>
<feature type="region of interest" description="Disordered" evidence="1">
    <location>
        <begin position="55"/>
        <end position="80"/>
    </location>
</feature>
<name>A0AAV0HB73_9ROSI</name>
<accession>A0AAV0HB73</accession>
<dbReference type="EMBL" id="CAMGYJ010000002">
    <property type="protein sequence ID" value="CAI0381773.1"/>
    <property type="molecule type" value="Genomic_DNA"/>
</dbReference>
<protein>
    <submittedName>
        <fullName evidence="2">Uncharacterized protein</fullName>
    </submittedName>
</protein>
<evidence type="ECO:0000313" key="2">
    <source>
        <dbReference type="EMBL" id="CAI0381773.1"/>
    </source>
</evidence>
<feature type="non-terminal residue" evidence="2">
    <location>
        <position position="1"/>
    </location>
</feature>
<comment type="caution">
    <text evidence="2">The sequence shown here is derived from an EMBL/GenBank/DDBJ whole genome shotgun (WGS) entry which is preliminary data.</text>
</comment>
<keyword evidence="3" id="KW-1185">Reference proteome</keyword>
<feature type="region of interest" description="Disordered" evidence="1">
    <location>
        <begin position="92"/>
        <end position="132"/>
    </location>
</feature>
<dbReference type="Proteomes" id="UP001154282">
    <property type="component" value="Unassembled WGS sequence"/>
</dbReference>